<name>A0A3M9MY70_9BACT</name>
<keyword evidence="2" id="KW-1185">Reference proteome</keyword>
<comment type="caution">
    <text evidence="1">The sequence shown here is derived from an EMBL/GenBank/DDBJ whole genome shotgun (WGS) entry which is preliminary data.</text>
</comment>
<gene>
    <name evidence="1" type="ORF">EFB08_04260</name>
</gene>
<proteinExistence type="predicted"/>
<evidence type="ECO:0000313" key="1">
    <source>
        <dbReference type="EMBL" id="RNI30479.1"/>
    </source>
</evidence>
<dbReference type="EMBL" id="RJJD01000002">
    <property type="protein sequence ID" value="RNI30479.1"/>
    <property type="molecule type" value="Genomic_DNA"/>
</dbReference>
<dbReference type="AlphaFoldDB" id="A0A3M9MY70"/>
<dbReference type="Proteomes" id="UP000272117">
    <property type="component" value="Unassembled WGS sequence"/>
</dbReference>
<sequence>MFQFRLNSTSERKAIFFASAHKSIKPPPFNAIIVRDLLQDLPLLRCTRMCGYIIKMMAAALRYDK</sequence>
<reference evidence="1 2" key="1">
    <citation type="submission" date="2018-11" db="EMBL/GenBank/DDBJ databases">
        <title>Rufibacter latericius sp. nov., isolated from water in Baiyang Lake.</title>
        <authorList>
            <person name="Yang Y."/>
        </authorList>
    </citation>
    <scope>NUCLEOTIDE SEQUENCE [LARGE SCALE GENOMIC DNA]</scope>
    <source>
        <strain evidence="1 2">R-22-1c-1</strain>
    </source>
</reference>
<accession>A0A3M9MY70</accession>
<organism evidence="1 2">
    <name type="scientific">Rufibacter latericius</name>
    <dbReference type="NCBI Taxonomy" id="2487040"/>
    <lineage>
        <taxon>Bacteria</taxon>
        <taxon>Pseudomonadati</taxon>
        <taxon>Bacteroidota</taxon>
        <taxon>Cytophagia</taxon>
        <taxon>Cytophagales</taxon>
        <taxon>Hymenobacteraceae</taxon>
        <taxon>Rufibacter</taxon>
    </lineage>
</organism>
<protein>
    <submittedName>
        <fullName evidence="1">Uncharacterized protein</fullName>
    </submittedName>
</protein>
<evidence type="ECO:0000313" key="2">
    <source>
        <dbReference type="Proteomes" id="UP000272117"/>
    </source>
</evidence>